<proteinExistence type="predicted"/>
<name>A0ACD3B5X4_9AGAR</name>
<accession>A0ACD3B5X4</accession>
<dbReference type="EMBL" id="ML208277">
    <property type="protein sequence ID" value="TFK73292.1"/>
    <property type="molecule type" value="Genomic_DNA"/>
</dbReference>
<gene>
    <name evidence="1" type="ORF">BDN72DRAFT_894124</name>
</gene>
<protein>
    <submittedName>
        <fullName evidence="1">Uncharacterized protein</fullName>
    </submittedName>
</protein>
<reference evidence="1 2" key="1">
    <citation type="journal article" date="2019" name="Nat. Ecol. Evol.">
        <title>Megaphylogeny resolves global patterns of mushroom evolution.</title>
        <authorList>
            <person name="Varga T."/>
            <person name="Krizsan K."/>
            <person name="Foldi C."/>
            <person name="Dima B."/>
            <person name="Sanchez-Garcia M."/>
            <person name="Sanchez-Ramirez S."/>
            <person name="Szollosi G.J."/>
            <person name="Szarkandi J.G."/>
            <person name="Papp V."/>
            <person name="Albert L."/>
            <person name="Andreopoulos W."/>
            <person name="Angelini C."/>
            <person name="Antonin V."/>
            <person name="Barry K.W."/>
            <person name="Bougher N.L."/>
            <person name="Buchanan P."/>
            <person name="Buyck B."/>
            <person name="Bense V."/>
            <person name="Catcheside P."/>
            <person name="Chovatia M."/>
            <person name="Cooper J."/>
            <person name="Damon W."/>
            <person name="Desjardin D."/>
            <person name="Finy P."/>
            <person name="Geml J."/>
            <person name="Haridas S."/>
            <person name="Hughes K."/>
            <person name="Justo A."/>
            <person name="Karasinski D."/>
            <person name="Kautmanova I."/>
            <person name="Kiss B."/>
            <person name="Kocsube S."/>
            <person name="Kotiranta H."/>
            <person name="LaButti K.M."/>
            <person name="Lechner B.E."/>
            <person name="Liimatainen K."/>
            <person name="Lipzen A."/>
            <person name="Lukacs Z."/>
            <person name="Mihaltcheva S."/>
            <person name="Morgado L.N."/>
            <person name="Niskanen T."/>
            <person name="Noordeloos M.E."/>
            <person name="Ohm R.A."/>
            <person name="Ortiz-Santana B."/>
            <person name="Ovrebo C."/>
            <person name="Racz N."/>
            <person name="Riley R."/>
            <person name="Savchenko A."/>
            <person name="Shiryaev A."/>
            <person name="Soop K."/>
            <person name="Spirin V."/>
            <person name="Szebenyi C."/>
            <person name="Tomsovsky M."/>
            <person name="Tulloss R.E."/>
            <person name="Uehling J."/>
            <person name="Grigoriev I.V."/>
            <person name="Vagvolgyi C."/>
            <person name="Papp T."/>
            <person name="Martin F.M."/>
            <person name="Miettinen O."/>
            <person name="Hibbett D.S."/>
            <person name="Nagy L.G."/>
        </authorList>
    </citation>
    <scope>NUCLEOTIDE SEQUENCE [LARGE SCALE GENOMIC DNA]</scope>
    <source>
        <strain evidence="1 2">NL-1719</strain>
    </source>
</reference>
<evidence type="ECO:0000313" key="1">
    <source>
        <dbReference type="EMBL" id="TFK73292.1"/>
    </source>
</evidence>
<dbReference type="Proteomes" id="UP000308600">
    <property type="component" value="Unassembled WGS sequence"/>
</dbReference>
<evidence type="ECO:0000313" key="2">
    <source>
        <dbReference type="Proteomes" id="UP000308600"/>
    </source>
</evidence>
<organism evidence="1 2">
    <name type="scientific">Pluteus cervinus</name>
    <dbReference type="NCBI Taxonomy" id="181527"/>
    <lineage>
        <taxon>Eukaryota</taxon>
        <taxon>Fungi</taxon>
        <taxon>Dikarya</taxon>
        <taxon>Basidiomycota</taxon>
        <taxon>Agaricomycotina</taxon>
        <taxon>Agaricomycetes</taxon>
        <taxon>Agaricomycetidae</taxon>
        <taxon>Agaricales</taxon>
        <taxon>Pluteineae</taxon>
        <taxon>Pluteaceae</taxon>
        <taxon>Pluteus</taxon>
    </lineage>
</organism>
<sequence length="476" mass="51313">MPRNFGLALPSLLAVFGVANAYWLMGANNVLTVQRMDPIISPGHVSGHVHAVLGGSNFAFQTSTDLLRQSECTSIPIPEDKSAYWYPNLYFQWANGSFTSIDGGAVIIYIRFSAQLCVQYDLRRIVTHGFADYLFSGTPGATTAFPDDFRMFSGNPSLRTYDPNSFAQQAVTFLCLDFNGVSTRHNGLPNTACPSGIRSQINFPSCWDGVNTDSPTHKTHVSFLSEGPDQGTCNDPNYPVVIARIFLEVYWGTSYYDQFRSQAMNQTQPYVFSYGDRTGYGFHADFINGWLPGVLQGALDNCNCDPYGDPTCCVQQGLFNMTQGQTCRITNSVDEQVLGTLPKLPGNNPVQEEGQNAVAVPDTTTPGILSPVYVYTGDTPSASGTLATPPITVTSVTASTTSVSSPTSISVPSTSLPPVTSSLSSSHATSTSTPPPVPTTSRTTTPNGLPFTISIPTITIPSITFSFPPLPTWFRS</sequence>
<keyword evidence="2" id="KW-1185">Reference proteome</keyword>